<keyword evidence="13 18" id="KW-0238">DNA-binding</keyword>
<dbReference type="InterPro" id="IPR036955">
    <property type="entry name" value="AP2/ERF_dom_sf"/>
</dbReference>
<dbReference type="PROSITE" id="PS51032">
    <property type="entry name" value="AP2_ERF"/>
    <property type="match status" value="1"/>
</dbReference>
<dbReference type="InterPro" id="IPR019760">
    <property type="entry name" value="DNA-dir_DNA_pol_A_CS"/>
</dbReference>
<evidence type="ECO:0000256" key="4">
    <source>
        <dbReference type="ARBA" id="ARBA00022679"/>
    </source>
</evidence>
<dbReference type="InterPro" id="IPR018320">
    <property type="entry name" value="DNA_polymerase_1"/>
</dbReference>
<dbReference type="GO" id="GO:0006302">
    <property type="term" value="P:double-strand break repair"/>
    <property type="evidence" value="ECO:0007669"/>
    <property type="project" value="TreeGrafter"/>
</dbReference>
<dbReference type="GO" id="GO:0008409">
    <property type="term" value="F:5'-3' exonuclease activity"/>
    <property type="evidence" value="ECO:0007669"/>
    <property type="project" value="UniProtKB-UniRule"/>
</dbReference>
<dbReference type="InterPro" id="IPR020045">
    <property type="entry name" value="DNA_polI_H3TH"/>
</dbReference>
<dbReference type="Gene3D" id="3.30.70.370">
    <property type="match status" value="1"/>
</dbReference>
<dbReference type="GO" id="GO:0008408">
    <property type="term" value="F:3'-5' exonuclease activity"/>
    <property type="evidence" value="ECO:0007669"/>
    <property type="project" value="UniProtKB-UniRule"/>
</dbReference>
<evidence type="ECO:0000313" key="21">
    <source>
        <dbReference type="Proteomes" id="UP001431776"/>
    </source>
</evidence>
<gene>
    <name evidence="18 20" type="primary">polA</name>
    <name evidence="20" type="ORF">QJ522_21095</name>
</gene>
<evidence type="ECO:0000256" key="3">
    <source>
        <dbReference type="ARBA" id="ARBA00020311"/>
    </source>
</evidence>
<dbReference type="CDD" id="cd09859">
    <property type="entry name" value="PIN_53EXO"/>
    <property type="match status" value="1"/>
</dbReference>
<dbReference type="PRINTS" id="PR00868">
    <property type="entry name" value="DNAPOLI"/>
</dbReference>
<dbReference type="Gene3D" id="3.90.75.20">
    <property type="match status" value="1"/>
</dbReference>
<evidence type="ECO:0000256" key="7">
    <source>
        <dbReference type="ARBA" id="ARBA00022722"/>
    </source>
</evidence>
<dbReference type="InterPro" id="IPR012337">
    <property type="entry name" value="RNaseH-like_sf"/>
</dbReference>
<dbReference type="SMART" id="SM00380">
    <property type="entry name" value="AP2"/>
    <property type="match status" value="1"/>
</dbReference>
<keyword evidence="12" id="KW-0805">Transcription regulation</keyword>
<dbReference type="AlphaFoldDB" id="A0AAW6U4T9"/>
<dbReference type="NCBIfam" id="TIGR00593">
    <property type="entry name" value="pola"/>
    <property type="match status" value="1"/>
</dbReference>
<dbReference type="InterPro" id="IPR036279">
    <property type="entry name" value="5-3_exonuclease_C_sf"/>
</dbReference>
<dbReference type="SMART" id="SM00279">
    <property type="entry name" value="HhH2"/>
    <property type="match status" value="1"/>
</dbReference>
<evidence type="ECO:0000256" key="9">
    <source>
        <dbReference type="ARBA" id="ARBA00022801"/>
    </source>
</evidence>
<dbReference type="InterPro" id="IPR016177">
    <property type="entry name" value="DNA-bd_dom_sf"/>
</dbReference>
<evidence type="ECO:0000256" key="15">
    <source>
        <dbReference type="ARBA" id="ARBA00023204"/>
    </source>
</evidence>
<dbReference type="RefSeq" id="WP_349246981.1">
    <property type="nucleotide sequence ID" value="NZ_JASCXX010000040.1"/>
</dbReference>
<dbReference type="GO" id="GO:0003887">
    <property type="term" value="F:DNA-directed DNA polymerase activity"/>
    <property type="evidence" value="ECO:0007669"/>
    <property type="project" value="UniProtKB-UniRule"/>
</dbReference>
<evidence type="ECO:0000256" key="18">
    <source>
        <dbReference type="RuleBase" id="RU004460"/>
    </source>
</evidence>
<evidence type="ECO:0000256" key="6">
    <source>
        <dbReference type="ARBA" id="ARBA00022705"/>
    </source>
</evidence>
<dbReference type="Gene3D" id="3.40.50.1010">
    <property type="entry name" value="5'-nuclease"/>
    <property type="match status" value="1"/>
</dbReference>
<dbReference type="Gene3D" id="3.30.420.10">
    <property type="entry name" value="Ribonuclease H-like superfamily/Ribonuclease H"/>
    <property type="match status" value="1"/>
</dbReference>
<comment type="caution">
    <text evidence="20">The sequence shown here is derived from an EMBL/GenBank/DDBJ whole genome shotgun (WGS) entry which is preliminary data.</text>
</comment>
<dbReference type="FunFam" id="3.30.420.10:FF:000026">
    <property type="entry name" value="DNA polymerase I"/>
    <property type="match status" value="1"/>
</dbReference>
<dbReference type="SMART" id="SM00474">
    <property type="entry name" value="35EXOc"/>
    <property type="match status" value="1"/>
</dbReference>
<dbReference type="Pfam" id="PF02739">
    <property type="entry name" value="5_3_exonuc_N"/>
    <property type="match status" value="1"/>
</dbReference>
<dbReference type="Gene3D" id="3.30.730.10">
    <property type="entry name" value="AP2/ERF domain"/>
    <property type="match status" value="1"/>
</dbReference>
<keyword evidence="15 18" id="KW-0234">DNA repair</keyword>
<dbReference type="PROSITE" id="PS00447">
    <property type="entry name" value="DNA_POLYMERASE_A"/>
    <property type="match status" value="1"/>
</dbReference>
<reference evidence="20" key="1">
    <citation type="submission" date="2023-05" db="EMBL/GenBank/DDBJ databases">
        <title>Anaerotaeda fermentans gen. nov., sp. nov., a novel anaerobic planctomycete of the new family within the order Sedimentisphaerales isolated from Taman Peninsula, Russia.</title>
        <authorList>
            <person name="Khomyakova M.A."/>
            <person name="Merkel A.Y."/>
            <person name="Slobodkin A.I."/>
        </authorList>
    </citation>
    <scope>NUCLEOTIDE SEQUENCE</scope>
    <source>
        <strain evidence="20">M17dextr</strain>
    </source>
</reference>
<evidence type="ECO:0000256" key="5">
    <source>
        <dbReference type="ARBA" id="ARBA00022695"/>
    </source>
</evidence>
<dbReference type="CDD" id="cd09898">
    <property type="entry name" value="H3TH_53EXO"/>
    <property type="match status" value="1"/>
</dbReference>
<keyword evidence="4 18" id="KW-0808">Transferase</keyword>
<dbReference type="NCBIfam" id="NF004397">
    <property type="entry name" value="PRK05755.1"/>
    <property type="match status" value="1"/>
</dbReference>
<dbReference type="Pfam" id="PF00476">
    <property type="entry name" value="DNA_pol_A"/>
    <property type="match status" value="1"/>
</dbReference>
<dbReference type="PANTHER" id="PTHR10133:SF27">
    <property type="entry name" value="DNA POLYMERASE NU"/>
    <property type="match status" value="1"/>
</dbReference>
<keyword evidence="8 18" id="KW-0227">DNA damage</keyword>
<dbReference type="SUPFAM" id="SSF54060">
    <property type="entry name" value="His-Me finger endonucleases"/>
    <property type="match status" value="1"/>
</dbReference>
<dbReference type="Pfam" id="PF01367">
    <property type="entry name" value="5_3_exonuc"/>
    <property type="match status" value="1"/>
</dbReference>
<keyword evidence="14" id="KW-0804">Transcription</keyword>
<dbReference type="PANTHER" id="PTHR10133">
    <property type="entry name" value="DNA POLYMERASE I"/>
    <property type="match status" value="1"/>
</dbReference>
<organism evidence="20 21">
    <name type="scientific">Anaerobaca lacustris</name>
    <dbReference type="NCBI Taxonomy" id="3044600"/>
    <lineage>
        <taxon>Bacteria</taxon>
        <taxon>Pseudomonadati</taxon>
        <taxon>Planctomycetota</taxon>
        <taxon>Phycisphaerae</taxon>
        <taxon>Sedimentisphaerales</taxon>
        <taxon>Anaerobacaceae</taxon>
        <taxon>Anaerobaca</taxon>
    </lineage>
</organism>
<dbReference type="Pfam" id="PF01612">
    <property type="entry name" value="DNA_pol_A_exo1"/>
    <property type="match status" value="1"/>
</dbReference>
<dbReference type="SMART" id="SM00475">
    <property type="entry name" value="53EXOc"/>
    <property type="match status" value="1"/>
</dbReference>
<dbReference type="SUPFAM" id="SSF54171">
    <property type="entry name" value="DNA-binding domain"/>
    <property type="match status" value="1"/>
</dbReference>
<comment type="function">
    <text evidence="18">In addition to polymerase activity, this DNA polymerase exhibits 3'-5' and 5'-3' exonuclease activity.</text>
</comment>
<dbReference type="SUPFAM" id="SSF53098">
    <property type="entry name" value="Ribonuclease H-like"/>
    <property type="match status" value="1"/>
</dbReference>
<keyword evidence="7" id="KW-0540">Nuclease</keyword>
<dbReference type="InterPro" id="IPR001471">
    <property type="entry name" value="AP2/ERF_dom"/>
</dbReference>
<dbReference type="SUPFAM" id="SSF56672">
    <property type="entry name" value="DNA/RNA polymerases"/>
    <property type="match status" value="1"/>
</dbReference>
<dbReference type="GO" id="GO:0003700">
    <property type="term" value="F:DNA-binding transcription factor activity"/>
    <property type="evidence" value="ECO:0007669"/>
    <property type="project" value="InterPro"/>
</dbReference>
<keyword evidence="11 18" id="KW-0239">DNA-directed DNA polymerase</keyword>
<feature type="domain" description="AP2/ERF" evidence="19">
    <location>
        <begin position="123"/>
        <end position="185"/>
    </location>
</feature>
<name>A0AAW6U4T9_9BACT</name>
<accession>A0AAW6U4T9</accession>
<dbReference type="EMBL" id="JASCXX010000040">
    <property type="protein sequence ID" value="MDI6451572.1"/>
    <property type="molecule type" value="Genomic_DNA"/>
</dbReference>
<dbReference type="InterPro" id="IPR001098">
    <property type="entry name" value="DNA-dir_DNA_pol_A_palm_dom"/>
</dbReference>
<dbReference type="CDD" id="cd00018">
    <property type="entry name" value="AP2"/>
    <property type="match status" value="1"/>
</dbReference>
<evidence type="ECO:0000313" key="20">
    <source>
        <dbReference type="EMBL" id="MDI6451572.1"/>
    </source>
</evidence>
<dbReference type="InterPro" id="IPR002562">
    <property type="entry name" value="3'-5'_exonuclease_dom"/>
</dbReference>
<dbReference type="GO" id="GO:0006261">
    <property type="term" value="P:DNA-templated DNA replication"/>
    <property type="evidence" value="ECO:0007669"/>
    <property type="project" value="UniProtKB-UniRule"/>
</dbReference>
<comment type="catalytic activity">
    <reaction evidence="16 18">
        <text>DNA(n) + a 2'-deoxyribonucleoside 5'-triphosphate = DNA(n+1) + diphosphate</text>
        <dbReference type="Rhea" id="RHEA:22508"/>
        <dbReference type="Rhea" id="RHEA-COMP:17339"/>
        <dbReference type="Rhea" id="RHEA-COMP:17340"/>
        <dbReference type="ChEBI" id="CHEBI:33019"/>
        <dbReference type="ChEBI" id="CHEBI:61560"/>
        <dbReference type="ChEBI" id="CHEBI:173112"/>
        <dbReference type="EC" id="2.7.7.7"/>
    </reaction>
</comment>
<dbReference type="FunFam" id="1.10.150.20:FF:000002">
    <property type="entry name" value="DNA polymerase I"/>
    <property type="match status" value="1"/>
</dbReference>
<dbReference type="Gene3D" id="1.20.1060.10">
    <property type="entry name" value="Taq DNA Polymerase, Chain T, domain 4"/>
    <property type="match status" value="1"/>
</dbReference>
<evidence type="ECO:0000256" key="13">
    <source>
        <dbReference type="ARBA" id="ARBA00023125"/>
    </source>
</evidence>
<keyword evidence="10 18" id="KW-0269">Exonuclease</keyword>
<evidence type="ECO:0000256" key="11">
    <source>
        <dbReference type="ARBA" id="ARBA00022932"/>
    </source>
</evidence>
<dbReference type="CDD" id="cd08637">
    <property type="entry name" value="DNA_pol_A_pol_I_C"/>
    <property type="match status" value="1"/>
</dbReference>
<dbReference type="FunFam" id="1.20.1060.10:FF:000001">
    <property type="entry name" value="DNA polymerase I"/>
    <property type="match status" value="1"/>
</dbReference>
<dbReference type="InterPro" id="IPR008918">
    <property type="entry name" value="HhH2"/>
</dbReference>
<keyword evidence="6 18" id="KW-0235">DNA replication</keyword>
<dbReference type="FunFam" id="1.10.150.20:FF:000003">
    <property type="entry name" value="DNA polymerase I"/>
    <property type="match status" value="1"/>
</dbReference>
<dbReference type="InterPro" id="IPR002421">
    <property type="entry name" value="5-3_exonuclease"/>
</dbReference>
<comment type="similarity">
    <text evidence="1 18">Belongs to the DNA polymerase type-A family.</text>
</comment>
<dbReference type="EC" id="2.7.7.7" evidence="2 17"/>
<protein>
    <recommendedName>
        <fullName evidence="3 17">DNA polymerase I</fullName>
        <ecNumber evidence="2 17">2.7.7.7</ecNumber>
    </recommendedName>
</protein>
<dbReference type="CDD" id="cd06139">
    <property type="entry name" value="DNA_polA_I_Ecoli_like_exo"/>
    <property type="match status" value="1"/>
</dbReference>
<dbReference type="InterPro" id="IPR002298">
    <property type="entry name" value="DNA_polymerase_A"/>
</dbReference>
<sequence>MTIPLWLARAGVALALLWRRVRYGYAFRRIALTKGRYAIVDPDDYPRLARYNWHVSEGTRTYYAARTARLSDGRTKTIAMHRQVLPTPSGVLVDHVNQHGWDNRKANLRAATRSQNARNRAKFSRGVYSSAYKGVRRTGAGWEATITVHRRSIFLGRFDSEIEAARAYDRAALRYHGRFASLNFPRPMRLRERLIALLMHPIRRHVVGRAAPLANPIATRCARLQRRTGWHRAAACPEPVERTHDLRIRRHRRLDGRLTGGRGGHRVAAMPQTLYIIDGHAHIYAAYFAPMRQQLTGPSGEPTKATYIFTTAVLGLIEKHRPDMLVVAMDSKAPTFRSELFPDYKAHRPPMPEDMPVQIERIEQVLDALRIPILRIDGFEADDIIGTLARRAAADAINVRICSKDKDLLQLIDARVCTFDLKTGQVTDAEAMEREMGIGPGQIVDCLALEGDTADNVPGVPLIGPKTARDLIRTYGDLDTLYAHIDEIPGKRGDNLRTSKDLAYLSRKLVTLDCNVPIEIDYATLKLESPDRDKLSALFTELGFSRLLTQFGFKQEEPAAAAAPVAESHVVTPAQAPSGEPASARTTPHEYTLVDTPEAFTRFAAELRRQPIFAVDTETTSVDAMRADLVGLSFCWEPQRAFYLPVRGPLGATHLDVATVRRELGPILADEGVRKVGQNIKYDWLVLHNAGMPLRGVHFDTMVASYCLDPGRSSHSMDNMALDYLTYECVPIVALIGKGRNQLTFDLVDTAAACEYAAEDADVTWRLYLHLQERLAAEPGLARLFAEVEMPLVPVLATMEFHGVSLDTALLRRMSVELSEALDFLSERIYAEAGTVFNIDSPKQLGEVLFDRLGLASGRVGKTGRSTDASVLEQLSAEHPVGALVLEHRTLSKLKNTYTDKLAAMIHPRTGRLHASFNQTVTATGRLSSSDPNLQNIPIRTELGRKIRAAFVPQSPTDCILSADYSQIELRLLAEFSRDEALRAAFAADQDIHRFVASQVYGVPLEAVTSEMRSRSKAVSFGLIYGQGAFGLARATGMSAADARQFIEDYFARYGSVRAFLDSCVEKARRSGYAETVLGRRRRILDIKSHNAGRRAQAERLAVNTVIQGSAADLIKMAMLAIQKKIDAEALPVRMLLQVHDELVFELPAAEAETHAVWIAEKMTTALPLEVPLRVDVAHGPSWLSDK</sequence>
<evidence type="ECO:0000256" key="2">
    <source>
        <dbReference type="ARBA" id="ARBA00012417"/>
    </source>
</evidence>
<evidence type="ECO:0000256" key="12">
    <source>
        <dbReference type="ARBA" id="ARBA00023015"/>
    </source>
</evidence>
<evidence type="ECO:0000259" key="19">
    <source>
        <dbReference type="PROSITE" id="PS51032"/>
    </source>
</evidence>
<evidence type="ECO:0000256" key="14">
    <source>
        <dbReference type="ARBA" id="ARBA00023163"/>
    </source>
</evidence>
<evidence type="ECO:0000256" key="17">
    <source>
        <dbReference type="NCBIfam" id="TIGR00593"/>
    </source>
</evidence>
<evidence type="ECO:0000256" key="16">
    <source>
        <dbReference type="ARBA" id="ARBA00049244"/>
    </source>
</evidence>
<dbReference type="Proteomes" id="UP001431776">
    <property type="component" value="Unassembled WGS sequence"/>
</dbReference>
<dbReference type="InterPro" id="IPR044925">
    <property type="entry name" value="His-Me_finger_sf"/>
</dbReference>
<dbReference type="InterPro" id="IPR020046">
    <property type="entry name" value="5-3_exonucl_a-hlix_arch_N"/>
</dbReference>
<evidence type="ECO:0000256" key="1">
    <source>
        <dbReference type="ARBA" id="ARBA00007705"/>
    </source>
</evidence>
<keyword evidence="9 18" id="KW-0378">Hydrolase</keyword>
<dbReference type="SUPFAM" id="SSF88723">
    <property type="entry name" value="PIN domain-like"/>
    <property type="match status" value="1"/>
</dbReference>
<dbReference type="Gene3D" id="1.10.150.20">
    <property type="entry name" value="5' to 3' exonuclease, C-terminal subdomain"/>
    <property type="match status" value="2"/>
</dbReference>
<evidence type="ECO:0000256" key="10">
    <source>
        <dbReference type="ARBA" id="ARBA00022839"/>
    </source>
</evidence>
<proteinExistence type="inferred from homology"/>
<dbReference type="InterPro" id="IPR029060">
    <property type="entry name" value="PIN-like_dom_sf"/>
</dbReference>
<keyword evidence="21" id="KW-1185">Reference proteome</keyword>
<dbReference type="InterPro" id="IPR036397">
    <property type="entry name" value="RNaseH_sf"/>
</dbReference>
<dbReference type="GO" id="GO:0003677">
    <property type="term" value="F:DNA binding"/>
    <property type="evidence" value="ECO:0007669"/>
    <property type="project" value="UniProtKB-UniRule"/>
</dbReference>
<evidence type="ECO:0000256" key="8">
    <source>
        <dbReference type="ARBA" id="ARBA00022763"/>
    </source>
</evidence>
<dbReference type="SMART" id="SM00482">
    <property type="entry name" value="POLAc"/>
    <property type="match status" value="1"/>
</dbReference>
<dbReference type="InterPro" id="IPR043502">
    <property type="entry name" value="DNA/RNA_pol_sf"/>
</dbReference>
<dbReference type="SUPFAM" id="SSF47807">
    <property type="entry name" value="5' to 3' exonuclease, C-terminal subdomain"/>
    <property type="match status" value="1"/>
</dbReference>
<keyword evidence="5 18" id="KW-0548">Nucleotidyltransferase</keyword>